<keyword evidence="5 7" id="KW-0472">Membrane</keyword>
<dbReference type="Proteomes" id="UP001321542">
    <property type="component" value="Chromosome"/>
</dbReference>
<evidence type="ECO:0000256" key="1">
    <source>
        <dbReference type="ARBA" id="ARBA00004651"/>
    </source>
</evidence>
<feature type="transmembrane region" description="Helical" evidence="7">
    <location>
        <begin position="65"/>
        <end position="84"/>
    </location>
</feature>
<evidence type="ECO:0000313" key="9">
    <source>
        <dbReference type="EMBL" id="BBC37576.1"/>
    </source>
</evidence>
<evidence type="ECO:0000256" key="3">
    <source>
        <dbReference type="ARBA" id="ARBA00022692"/>
    </source>
</evidence>
<feature type="transmembrane region" description="Helical" evidence="7">
    <location>
        <begin position="199"/>
        <end position="218"/>
    </location>
</feature>
<evidence type="ECO:0000259" key="8">
    <source>
        <dbReference type="Pfam" id="PF05425"/>
    </source>
</evidence>
<proteinExistence type="predicted"/>
<reference evidence="9 10" key="1">
    <citation type="journal article" date="2010" name="ChemBioChem">
        <title>Cloning and characterization of the biosynthetic gene cluster of 16-membered macrolide antibiotic FD-891: involvement of a dual functional cytochrome P450 monooxygenase catalyzing epoxidation and hydroxylation.</title>
        <authorList>
            <person name="Kudo F."/>
            <person name="Motegi A."/>
            <person name="Mizoue K."/>
            <person name="Eguchi T."/>
        </authorList>
    </citation>
    <scope>NUCLEOTIDE SEQUENCE [LARGE SCALE GENOMIC DNA]</scope>
    <source>
        <strain evidence="9 10">A-8890</strain>
    </source>
</reference>
<feature type="region of interest" description="Disordered" evidence="6">
    <location>
        <begin position="1"/>
        <end position="22"/>
    </location>
</feature>
<keyword evidence="10" id="KW-1185">Reference proteome</keyword>
<reference evidence="9 10" key="2">
    <citation type="journal article" date="2023" name="ChemBioChem">
        <title>Acyltransferase Domain Exchange between Two Independent Type I Polyketide Synthases in the Same Producer Strain of Macrolide Antibiotics.</title>
        <authorList>
            <person name="Kudo F."/>
            <person name="Kishikawa K."/>
            <person name="Tsuboi K."/>
            <person name="Kido T."/>
            <person name="Usui T."/>
            <person name="Hashimoto J."/>
            <person name="Shin-Ya K."/>
            <person name="Miyanaga A."/>
            <person name="Eguchi T."/>
        </authorList>
    </citation>
    <scope>NUCLEOTIDE SEQUENCE [LARGE SCALE GENOMIC DNA]</scope>
    <source>
        <strain evidence="9 10">A-8890</strain>
    </source>
</reference>
<evidence type="ECO:0000256" key="2">
    <source>
        <dbReference type="ARBA" id="ARBA00022475"/>
    </source>
</evidence>
<dbReference type="EMBL" id="AP018448">
    <property type="protein sequence ID" value="BBC37576.1"/>
    <property type="molecule type" value="Genomic_DNA"/>
</dbReference>
<feature type="domain" description="Copper resistance protein D" evidence="8">
    <location>
        <begin position="234"/>
        <end position="331"/>
    </location>
</feature>
<name>A0ABM7FML2_9ACTN</name>
<accession>A0ABM7FML2</accession>
<evidence type="ECO:0000313" key="10">
    <source>
        <dbReference type="Proteomes" id="UP001321542"/>
    </source>
</evidence>
<organism evidence="9 10">
    <name type="scientific">Streptomyces graminofaciens</name>
    <dbReference type="NCBI Taxonomy" id="68212"/>
    <lineage>
        <taxon>Bacteria</taxon>
        <taxon>Bacillati</taxon>
        <taxon>Actinomycetota</taxon>
        <taxon>Actinomycetes</taxon>
        <taxon>Kitasatosporales</taxon>
        <taxon>Streptomycetaceae</taxon>
        <taxon>Streptomyces</taxon>
    </lineage>
</organism>
<evidence type="ECO:0000256" key="7">
    <source>
        <dbReference type="SAM" id="Phobius"/>
    </source>
</evidence>
<dbReference type="RefSeq" id="WP_286257903.1">
    <property type="nucleotide sequence ID" value="NZ_AP018448.1"/>
</dbReference>
<dbReference type="Pfam" id="PF05425">
    <property type="entry name" value="CopD"/>
    <property type="match status" value="1"/>
</dbReference>
<keyword evidence="2" id="KW-1003">Cell membrane</keyword>
<comment type="subcellular location">
    <subcellularLocation>
        <location evidence="1">Cell membrane</location>
        <topology evidence="1">Multi-pass membrane protein</topology>
    </subcellularLocation>
</comment>
<evidence type="ECO:0000256" key="6">
    <source>
        <dbReference type="SAM" id="MobiDB-lite"/>
    </source>
</evidence>
<feature type="transmembrane region" description="Helical" evidence="7">
    <location>
        <begin position="276"/>
        <end position="297"/>
    </location>
</feature>
<dbReference type="InterPro" id="IPR032694">
    <property type="entry name" value="CopC/D"/>
</dbReference>
<sequence length="340" mass="34553">MSLTRRTTEESGAADEPDRRPGGGTGRALVVIVLVMVGAMVPLFGPRAALDGTGEAAVPGGGGIGLLRAVLLAALCVPAGELFAAWLGRRVPGAPSEAPRSWAPWAAAAGFGAALGLASVVATGNLVPDSPADMDIGGLYETRDGRLALLEVNAFAAAGLLALSRRPAAQALPLGAVAIAEALRAHPTTEYGPLVGSGLTLVHLTCGALWAGGLLHVLRTLGTRAWRTETAGAALLGLYARVAAILLAAVTATGMWSTLRRMPPGTAPAQLTETAYGRVLLAKVLLVAAVAVLALWARRRLRRAGDPLGACAVARAEVVVLGMVVAVSALLTALPVPIRW</sequence>
<feature type="transmembrane region" description="Helical" evidence="7">
    <location>
        <begin position="230"/>
        <end position="256"/>
    </location>
</feature>
<dbReference type="PANTHER" id="PTHR34820:SF4">
    <property type="entry name" value="INNER MEMBRANE PROTEIN YEBZ"/>
    <property type="match status" value="1"/>
</dbReference>
<feature type="transmembrane region" description="Helical" evidence="7">
    <location>
        <begin position="105"/>
        <end position="127"/>
    </location>
</feature>
<keyword evidence="3 7" id="KW-0812">Transmembrane</keyword>
<protein>
    <submittedName>
        <fullName evidence="9">Membrane protein</fullName>
    </submittedName>
</protein>
<dbReference type="InterPro" id="IPR008457">
    <property type="entry name" value="Cu-R_CopD_dom"/>
</dbReference>
<dbReference type="PANTHER" id="PTHR34820">
    <property type="entry name" value="INNER MEMBRANE PROTEIN YEBZ"/>
    <property type="match status" value="1"/>
</dbReference>
<feature type="transmembrane region" description="Helical" evidence="7">
    <location>
        <begin position="28"/>
        <end position="45"/>
    </location>
</feature>
<feature type="transmembrane region" description="Helical" evidence="7">
    <location>
        <begin position="318"/>
        <end position="338"/>
    </location>
</feature>
<evidence type="ECO:0000256" key="4">
    <source>
        <dbReference type="ARBA" id="ARBA00022989"/>
    </source>
</evidence>
<keyword evidence="4 7" id="KW-1133">Transmembrane helix</keyword>
<gene>
    <name evidence="9" type="ORF">SGFS_088700</name>
</gene>
<evidence type="ECO:0000256" key="5">
    <source>
        <dbReference type="ARBA" id="ARBA00023136"/>
    </source>
</evidence>